<keyword evidence="3" id="KW-0964">Secreted</keyword>
<evidence type="ECO:0000256" key="4">
    <source>
        <dbReference type="RuleBase" id="RU004262"/>
    </source>
</evidence>
<dbReference type="SMR" id="A0A9J6GI04"/>
<keyword evidence="7" id="KW-1185">Reference proteome</keyword>
<dbReference type="InterPro" id="IPR029058">
    <property type="entry name" value="AB_hydrolase_fold"/>
</dbReference>
<dbReference type="EMBL" id="JABSTR010000006">
    <property type="protein sequence ID" value="KAH9374200.1"/>
    <property type="molecule type" value="Genomic_DNA"/>
</dbReference>
<evidence type="ECO:0000256" key="2">
    <source>
        <dbReference type="ARBA" id="ARBA00010701"/>
    </source>
</evidence>
<dbReference type="CDD" id="cd00707">
    <property type="entry name" value="Pancreat_lipase_like"/>
    <property type="match status" value="1"/>
</dbReference>
<proteinExistence type="inferred from homology"/>
<organism evidence="6 7">
    <name type="scientific">Haemaphysalis longicornis</name>
    <name type="common">Bush tick</name>
    <dbReference type="NCBI Taxonomy" id="44386"/>
    <lineage>
        <taxon>Eukaryota</taxon>
        <taxon>Metazoa</taxon>
        <taxon>Ecdysozoa</taxon>
        <taxon>Arthropoda</taxon>
        <taxon>Chelicerata</taxon>
        <taxon>Arachnida</taxon>
        <taxon>Acari</taxon>
        <taxon>Parasitiformes</taxon>
        <taxon>Ixodida</taxon>
        <taxon>Ixodoidea</taxon>
        <taxon>Ixodidae</taxon>
        <taxon>Haemaphysalinae</taxon>
        <taxon>Haemaphysalis</taxon>
    </lineage>
</organism>
<dbReference type="OMA" id="SSAYPHC"/>
<evidence type="ECO:0000313" key="7">
    <source>
        <dbReference type="Proteomes" id="UP000821853"/>
    </source>
</evidence>
<dbReference type="OrthoDB" id="199913at2759"/>
<name>A0A9J6GI04_HAELO</name>
<comment type="caution">
    <text evidence="6">The sequence shown here is derived from an EMBL/GenBank/DDBJ whole genome shotgun (WGS) entry which is preliminary data.</text>
</comment>
<comment type="subcellular location">
    <subcellularLocation>
        <location evidence="1">Secreted</location>
    </subcellularLocation>
</comment>
<dbReference type="Proteomes" id="UP000821853">
    <property type="component" value="Chromosome 4"/>
</dbReference>
<dbReference type="AlphaFoldDB" id="A0A9J6GI04"/>
<dbReference type="PANTHER" id="PTHR11610:SF173">
    <property type="entry name" value="LIPASE DOMAIN-CONTAINING PROTEIN-RELATED"/>
    <property type="match status" value="1"/>
</dbReference>
<dbReference type="Pfam" id="PF00151">
    <property type="entry name" value="Lipase"/>
    <property type="match status" value="1"/>
</dbReference>
<dbReference type="GO" id="GO:0016042">
    <property type="term" value="P:lipid catabolic process"/>
    <property type="evidence" value="ECO:0007669"/>
    <property type="project" value="TreeGrafter"/>
</dbReference>
<evidence type="ECO:0000259" key="5">
    <source>
        <dbReference type="Pfam" id="PF00151"/>
    </source>
</evidence>
<reference evidence="6 7" key="1">
    <citation type="journal article" date="2020" name="Cell">
        <title>Large-Scale Comparative Analyses of Tick Genomes Elucidate Their Genetic Diversity and Vector Capacities.</title>
        <authorList>
            <consortium name="Tick Genome and Microbiome Consortium (TIGMIC)"/>
            <person name="Jia N."/>
            <person name="Wang J."/>
            <person name="Shi W."/>
            <person name="Du L."/>
            <person name="Sun Y."/>
            <person name="Zhan W."/>
            <person name="Jiang J.F."/>
            <person name="Wang Q."/>
            <person name="Zhang B."/>
            <person name="Ji P."/>
            <person name="Bell-Sakyi L."/>
            <person name="Cui X.M."/>
            <person name="Yuan T.T."/>
            <person name="Jiang B.G."/>
            <person name="Yang W.F."/>
            <person name="Lam T.T."/>
            <person name="Chang Q.C."/>
            <person name="Ding S.J."/>
            <person name="Wang X.J."/>
            <person name="Zhu J.G."/>
            <person name="Ruan X.D."/>
            <person name="Zhao L."/>
            <person name="Wei J.T."/>
            <person name="Ye R.Z."/>
            <person name="Que T.C."/>
            <person name="Du C.H."/>
            <person name="Zhou Y.H."/>
            <person name="Cheng J.X."/>
            <person name="Dai P.F."/>
            <person name="Guo W.B."/>
            <person name="Han X.H."/>
            <person name="Huang E.J."/>
            <person name="Li L.F."/>
            <person name="Wei W."/>
            <person name="Gao Y.C."/>
            <person name="Liu J.Z."/>
            <person name="Shao H.Z."/>
            <person name="Wang X."/>
            <person name="Wang C.C."/>
            <person name="Yang T.C."/>
            <person name="Huo Q.B."/>
            <person name="Li W."/>
            <person name="Chen H.Y."/>
            <person name="Chen S.E."/>
            <person name="Zhou L.G."/>
            <person name="Ni X.B."/>
            <person name="Tian J.H."/>
            <person name="Sheng Y."/>
            <person name="Liu T."/>
            <person name="Pan Y.S."/>
            <person name="Xia L.Y."/>
            <person name="Li J."/>
            <person name="Zhao F."/>
            <person name="Cao W.C."/>
        </authorList>
    </citation>
    <scope>NUCLEOTIDE SEQUENCE [LARGE SCALE GENOMIC DNA]</scope>
    <source>
        <strain evidence="6">HaeL-2018</strain>
    </source>
</reference>
<dbReference type="Gene3D" id="3.40.50.1820">
    <property type="entry name" value="alpha/beta hydrolase"/>
    <property type="match status" value="1"/>
</dbReference>
<dbReference type="InterPro" id="IPR000734">
    <property type="entry name" value="TAG_lipase"/>
</dbReference>
<dbReference type="VEuPathDB" id="VectorBase:HLOH_053504"/>
<evidence type="ECO:0000313" key="6">
    <source>
        <dbReference type="EMBL" id="KAH9374200.1"/>
    </source>
</evidence>
<dbReference type="GO" id="GO:0016298">
    <property type="term" value="F:lipase activity"/>
    <property type="evidence" value="ECO:0007669"/>
    <property type="project" value="InterPro"/>
</dbReference>
<dbReference type="SUPFAM" id="SSF53474">
    <property type="entry name" value="alpha/beta-Hydrolases"/>
    <property type="match status" value="1"/>
</dbReference>
<dbReference type="GO" id="GO:0005615">
    <property type="term" value="C:extracellular space"/>
    <property type="evidence" value="ECO:0007669"/>
    <property type="project" value="TreeGrafter"/>
</dbReference>
<protein>
    <recommendedName>
        <fullName evidence="5">Lipase domain-containing protein</fullName>
    </recommendedName>
</protein>
<sequence length="450" mass="48480">MSQLCSFPNDVIDFARDLFTVILLFVSRPNPGTLAWRASCEPVNPSSIAAVSAADADDEEEYVELSTADVEDVERAFNRFQQSQDALYSVEAAESRERVVRIAGLPGIFDVSRKLSHLRPQPPKAVNPHFLVYANTIDGLATEASPEPVMTLRHDDNFTAVSKYVGGAKNKLYIVVHGYRSKGRARWVQRIKDEILAVENATVVVVDWSAGARVANYSVAAGSTRTVARLAATLVKALVDAGTLSPSRVHYIGHSLGAQAGGFFGQDVQDLTGAKVGRITGLDPAGPLFEYFDAYLSKEHADFVDIIHTSMGMGFNFFRGRLGITKATGHVDFYPNGGKQQPGCKAFGRLDCSHARAALYYANSIRTCSYPALPCSSYAAYKSGRCTPCDQVPCGYMGHNASANLRGKHYLSISSESPYCPGAAATYTASLLLLLSSLVASLAVGCTGRH</sequence>
<evidence type="ECO:0000256" key="1">
    <source>
        <dbReference type="ARBA" id="ARBA00004613"/>
    </source>
</evidence>
<comment type="similarity">
    <text evidence="2 4">Belongs to the AB hydrolase superfamily. Lipase family.</text>
</comment>
<feature type="domain" description="Lipase" evidence="5">
    <location>
        <begin position="147"/>
        <end position="419"/>
    </location>
</feature>
<dbReference type="InterPro" id="IPR013818">
    <property type="entry name" value="Lipase"/>
</dbReference>
<dbReference type="InterPro" id="IPR033906">
    <property type="entry name" value="Lipase_N"/>
</dbReference>
<gene>
    <name evidence="6" type="ORF">HPB48_018988</name>
</gene>
<dbReference type="PANTHER" id="PTHR11610">
    <property type="entry name" value="LIPASE"/>
    <property type="match status" value="1"/>
</dbReference>
<accession>A0A9J6GI04</accession>
<dbReference type="PRINTS" id="PR00821">
    <property type="entry name" value="TAGLIPASE"/>
</dbReference>
<evidence type="ECO:0000256" key="3">
    <source>
        <dbReference type="ARBA" id="ARBA00022525"/>
    </source>
</evidence>